<dbReference type="PANTHER" id="PTHR23310:SF6">
    <property type="entry name" value="ACYL-COA-BINDING DOMAIN-CONTAINING PROTEIN 5"/>
    <property type="match status" value="1"/>
</dbReference>
<dbReference type="EMBL" id="SOYY01000022">
    <property type="protein sequence ID" value="KAA0704953.1"/>
    <property type="molecule type" value="Genomic_DNA"/>
</dbReference>
<evidence type="ECO:0000256" key="12">
    <source>
        <dbReference type="PIRSR" id="PIRSR002412-1"/>
    </source>
</evidence>
<gene>
    <name evidence="16" type="ORF">E1301_Tti000732</name>
</gene>
<feature type="binding site" evidence="12">
    <location>
        <begin position="21"/>
        <end position="30"/>
    </location>
    <ligand>
        <name>an acyl-CoA</name>
        <dbReference type="ChEBI" id="CHEBI:58342"/>
    </ligand>
</feature>
<sequence length="489" mass="54560">MMEGDNETTFEQRFNAAVKVIQSLPSNGSFQPSNDMMLKFYSYYKQATQGPCNIPRPGFWDPVGKAKWDAWNSLGDMAKEEAMAAYVDDLKLILESMPVTNEVEELLQVIGPFYELVDEKKLSQVSDLSTGFGSMLTSPPKSVTKSIIRTMQMNGTLDAYSFKTSEPPQTKTKELHERGDHHEEEKDEEVKKGKKEVTAGRSKALVSNGSTQQHKILANGTLSSQCNLKEQESEEESESINHKEDVIEVNGHTKEDCASFHHVASDSDSEVYCDSVDQFGAEEGSEVHVIHSREETHSVPSSTEEVRSQGRLSDNLLEREEGVQHGGEHGRSSEGASQKLGLPADRMDSSLVRRGRGSRSTAFGSRSAGPQQGNGGDGERWGTDGPVMENLNEQIICALGRLQDDLQSVLERLHTLEAVTTSQARSLALPSDYLSTPANKTKKKSSWWPLDVSPGTVALAVIWPFIVQWLIRLYLQRRRRRIQLYDYFR</sequence>
<dbReference type="PROSITE" id="PS00880">
    <property type="entry name" value="ACB_1"/>
    <property type="match status" value="1"/>
</dbReference>
<evidence type="ECO:0000256" key="1">
    <source>
        <dbReference type="ARBA" id="ARBA00004167"/>
    </source>
</evidence>
<keyword evidence="17" id="KW-1185">Reference proteome</keyword>
<dbReference type="AlphaFoldDB" id="A0A5A9N6L5"/>
<evidence type="ECO:0000313" key="17">
    <source>
        <dbReference type="Proteomes" id="UP000324632"/>
    </source>
</evidence>
<proteinExistence type="inferred from homology"/>
<evidence type="ECO:0000256" key="9">
    <source>
        <dbReference type="ARBA" id="ARBA00023136"/>
    </source>
</evidence>
<keyword evidence="5 14" id="KW-1133">Transmembrane helix</keyword>
<feature type="domain" description="ACB" evidence="15">
    <location>
        <begin position="10"/>
        <end position="99"/>
    </location>
</feature>
<evidence type="ECO:0000259" key="15">
    <source>
        <dbReference type="PROSITE" id="PS51228"/>
    </source>
</evidence>
<feature type="region of interest" description="Disordered" evidence="13">
    <location>
        <begin position="159"/>
        <end position="242"/>
    </location>
</feature>
<comment type="subcellular location">
    <subcellularLocation>
        <location evidence="1">Membrane</location>
        <topology evidence="1">Single-pass membrane protein</topology>
    </subcellularLocation>
</comment>
<protein>
    <recommendedName>
        <fullName evidence="11">Acyl-CoA-binding domain-containing protein 5</fullName>
    </recommendedName>
</protein>
<evidence type="ECO:0000256" key="11">
    <source>
        <dbReference type="PIRNR" id="PIRNR002412"/>
    </source>
</evidence>
<dbReference type="InterPro" id="IPR000582">
    <property type="entry name" value="Acyl-CoA-binding_protein"/>
</dbReference>
<evidence type="ECO:0000256" key="10">
    <source>
        <dbReference type="ARBA" id="ARBA00025481"/>
    </source>
</evidence>
<evidence type="ECO:0000256" key="14">
    <source>
        <dbReference type="SAM" id="Phobius"/>
    </source>
</evidence>
<accession>A0A5A9N6L5</accession>
<evidence type="ECO:0000256" key="8">
    <source>
        <dbReference type="ARBA" id="ARBA00023121"/>
    </source>
</evidence>
<feature type="compositionally biased region" description="Basic and acidic residues" evidence="13">
    <location>
        <begin position="316"/>
        <end position="332"/>
    </location>
</feature>
<keyword evidence="6" id="KW-0072">Autophagy</keyword>
<feature type="binding site" evidence="12">
    <location>
        <position position="86"/>
    </location>
    <ligand>
        <name>an acyl-CoA</name>
        <dbReference type="ChEBI" id="CHEBI:58342"/>
    </ligand>
</feature>
<feature type="transmembrane region" description="Helical" evidence="14">
    <location>
        <begin position="447"/>
        <end position="471"/>
    </location>
</feature>
<keyword evidence="7" id="KW-0175">Coiled coil</keyword>
<keyword evidence="8 11" id="KW-0446">Lipid-binding</keyword>
<evidence type="ECO:0000256" key="13">
    <source>
        <dbReference type="SAM" id="MobiDB-lite"/>
    </source>
</evidence>
<feature type="region of interest" description="Disordered" evidence="13">
    <location>
        <begin position="284"/>
        <end position="385"/>
    </location>
</feature>
<organism evidence="16 17">
    <name type="scientific">Triplophysa tibetana</name>
    <dbReference type="NCBI Taxonomy" id="1572043"/>
    <lineage>
        <taxon>Eukaryota</taxon>
        <taxon>Metazoa</taxon>
        <taxon>Chordata</taxon>
        <taxon>Craniata</taxon>
        <taxon>Vertebrata</taxon>
        <taxon>Euteleostomi</taxon>
        <taxon>Actinopterygii</taxon>
        <taxon>Neopterygii</taxon>
        <taxon>Teleostei</taxon>
        <taxon>Ostariophysi</taxon>
        <taxon>Cypriniformes</taxon>
        <taxon>Nemacheilidae</taxon>
        <taxon>Triplophysa</taxon>
    </lineage>
</organism>
<name>A0A5A9N6L5_9TELE</name>
<keyword evidence="9 14" id="KW-0472">Membrane</keyword>
<dbReference type="PROSITE" id="PS51228">
    <property type="entry name" value="ACB_2"/>
    <property type="match status" value="1"/>
</dbReference>
<dbReference type="CDD" id="cd00435">
    <property type="entry name" value="ACBP"/>
    <property type="match status" value="1"/>
</dbReference>
<dbReference type="FunFam" id="1.20.80.10:FF:000010">
    <property type="entry name" value="Acyl-CoA-binding domain-containing protein 5"/>
    <property type="match status" value="1"/>
</dbReference>
<feature type="compositionally biased region" description="Polar residues" evidence="13">
    <location>
        <begin position="361"/>
        <end position="371"/>
    </location>
</feature>
<feature type="compositionally biased region" description="Polar residues" evidence="13">
    <location>
        <begin position="205"/>
        <end position="228"/>
    </location>
</feature>
<evidence type="ECO:0000256" key="5">
    <source>
        <dbReference type="ARBA" id="ARBA00022989"/>
    </source>
</evidence>
<dbReference type="InterPro" id="IPR022408">
    <property type="entry name" value="Acyl-CoA-binding_prot_CS"/>
</dbReference>
<dbReference type="Pfam" id="PF00887">
    <property type="entry name" value="ACBP"/>
    <property type="match status" value="1"/>
</dbReference>
<keyword evidence="3 11" id="KW-0813">Transport</keyword>
<comment type="caution">
    <text evidence="16">The sequence shown here is derived from an EMBL/GenBank/DDBJ whole genome shotgun (WGS) entry which is preliminary data.</text>
</comment>
<evidence type="ECO:0000313" key="16">
    <source>
        <dbReference type="EMBL" id="KAA0704953.1"/>
    </source>
</evidence>
<feature type="compositionally biased region" description="Basic and acidic residues" evidence="13">
    <location>
        <begin position="285"/>
        <end position="297"/>
    </location>
</feature>
<evidence type="ECO:0000256" key="2">
    <source>
        <dbReference type="ARBA" id="ARBA00010310"/>
    </source>
</evidence>
<dbReference type="InterPro" id="IPR016347">
    <property type="entry name" value="ACBD5"/>
</dbReference>
<dbReference type="GO" id="GO:0016020">
    <property type="term" value="C:membrane"/>
    <property type="evidence" value="ECO:0007669"/>
    <property type="project" value="UniProtKB-SubCell"/>
</dbReference>
<evidence type="ECO:0000256" key="3">
    <source>
        <dbReference type="ARBA" id="ARBA00022448"/>
    </source>
</evidence>
<keyword evidence="4 14" id="KW-0812">Transmembrane</keyword>
<dbReference type="PANTHER" id="PTHR23310">
    <property type="entry name" value="ACYL-COA-BINDING PROTEIN, ACBP"/>
    <property type="match status" value="1"/>
</dbReference>
<dbReference type="InterPro" id="IPR014352">
    <property type="entry name" value="FERM/acyl-CoA-bd_prot_sf"/>
</dbReference>
<dbReference type="GO" id="GO:0005777">
    <property type="term" value="C:peroxisome"/>
    <property type="evidence" value="ECO:0007669"/>
    <property type="project" value="TreeGrafter"/>
</dbReference>
<evidence type="ECO:0000256" key="6">
    <source>
        <dbReference type="ARBA" id="ARBA00023006"/>
    </source>
</evidence>
<dbReference type="GO" id="GO:0006631">
    <property type="term" value="P:fatty acid metabolic process"/>
    <property type="evidence" value="ECO:0007669"/>
    <property type="project" value="TreeGrafter"/>
</dbReference>
<dbReference type="GO" id="GO:0000062">
    <property type="term" value="F:fatty-acyl-CoA binding"/>
    <property type="evidence" value="ECO:0007669"/>
    <property type="project" value="InterPro"/>
</dbReference>
<comment type="function">
    <text evidence="10">Acyl-CoA binding protein which acts as the peroxisome receptor for pexophagy but is dispensable for aggrephagy and nonselective autophagy. Binds medium- and long-chain acyl-CoA esters.</text>
</comment>
<dbReference type="Proteomes" id="UP000324632">
    <property type="component" value="Chromosome 22"/>
</dbReference>
<feature type="compositionally biased region" description="Basic and acidic residues" evidence="13">
    <location>
        <begin position="171"/>
        <end position="198"/>
    </location>
</feature>
<feature type="binding site" evidence="12">
    <location>
        <position position="67"/>
    </location>
    <ligand>
        <name>an acyl-CoA</name>
        <dbReference type="ChEBI" id="CHEBI:58342"/>
    </ligand>
</feature>
<dbReference type="SUPFAM" id="SSF47027">
    <property type="entry name" value="Acyl-CoA binding protein"/>
    <property type="match status" value="1"/>
</dbReference>
<dbReference type="PRINTS" id="PR00689">
    <property type="entry name" value="ACOABINDINGP"/>
</dbReference>
<dbReference type="InterPro" id="IPR035984">
    <property type="entry name" value="Acyl-CoA-binding_sf"/>
</dbReference>
<evidence type="ECO:0000256" key="4">
    <source>
        <dbReference type="ARBA" id="ARBA00022692"/>
    </source>
</evidence>
<feature type="binding site" evidence="12">
    <location>
        <begin position="41"/>
        <end position="45"/>
    </location>
    <ligand>
        <name>an acyl-CoA</name>
        <dbReference type="ChEBI" id="CHEBI:58342"/>
    </ligand>
</feature>
<comment type="similarity">
    <text evidence="2">Belongs to the ATG37 family.</text>
</comment>
<evidence type="ECO:0000256" key="7">
    <source>
        <dbReference type="ARBA" id="ARBA00023054"/>
    </source>
</evidence>
<reference evidence="16 17" key="1">
    <citation type="journal article" date="2019" name="Mol. Ecol. Resour.">
        <title>Chromosome-level genome assembly of Triplophysa tibetana, a fish adapted to the harsh high-altitude environment of the Tibetan Plateau.</title>
        <authorList>
            <person name="Yang X."/>
            <person name="Liu H."/>
            <person name="Ma Z."/>
            <person name="Zou Y."/>
            <person name="Zou M."/>
            <person name="Mao Y."/>
            <person name="Li X."/>
            <person name="Wang H."/>
            <person name="Chen T."/>
            <person name="Wang W."/>
            <person name="Yang R."/>
        </authorList>
    </citation>
    <scope>NUCLEOTIDE SEQUENCE [LARGE SCALE GENOMIC DNA]</scope>
    <source>
        <strain evidence="16">TTIB1903HZAU</strain>
        <tissue evidence="16">Muscle</tissue>
    </source>
</reference>
<dbReference type="GO" id="GO:0000425">
    <property type="term" value="P:pexophagy"/>
    <property type="evidence" value="ECO:0007669"/>
    <property type="project" value="InterPro"/>
</dbReference>
<dbReference type="Gene3D" id="1.20.80.10">
    <property type="match status" value="1"/>
</dbReference>
<dbReference type="PIRSF" id="PIRSF002412">
    <property type="entry name" value="MA_DBI"/>
    <property type="match status" value="1"/>
</dbReference>